<evidence type="ECO:0000256" key="1">
    <source>
        <dbReference type="ARBA" id="ARBA00008791"/>
    </source>
</evidence>
<dbReference type="PANTHER" id="PTHR46268:SF6">
    <property type="entry name" value="UNIVERSAL STRESS PROTEIN UP12"/>
    <property type="match status" value="1"/>
</dbReference>
<keyword evidence="4" id="KW-1185">Reference proteome</keyword>
<dbReference type="RefSeq" id="WP_097328506.1">
    <property type="nucleotide sequence ID" value="NZ_OBDY01000039.1"/>
</dbReference>
<dbReference type="OrthoDB" id="4553288at2"/>
<dbReference type="AlphaFoldDB" id="A0A285KEJ1"/>
<evidence type="ECO:0000259" key="2">
    <source>
        <dbReference type="Pfam" id="PF00582"/>
    </source>
</evidence>
<comment type="similarity">
    <text evidence="1">Belongs to the universal stress protein A family.</text>
</comment>
<dbReference type="Pfam" id="PF00582">
    <property type="entry name" value="Usp"/>
    <property type="match status" value="1"/>
</dbReference>
<accession>A0A285KEJ1</accession>
<dbReference type="PANTHER" id="PTHR46268">
    <property type="entry name" value="STRESS RESPONSE PROTEIN NHAX"/>
    <property type="match status" value="1"/>
</dbReference>
<evidence type="ECO:0000313" key="4">
    <source>
        <dbReference type="Proteomes" id="UP000219612"/>
    </source>
</evidence>
<name>A0A285KEJ1_9ACTN</name>
<dbReference type="InterPro" id="IPR014729">
    <property type="entry name" value="Rossmann-like_a/b/a_fold"/>
</dbReference>
<dbReference type="Gene3D" id="3.40.50.620">
    <property type="entry name" value="HUPs"/>
    <property type="match status" value="1"/>
</dbReference>
<reference evidence="3 4" key="1">
    <citation type="submission" date="2017-09" db="EMBL/GenBank/DDBJ databases">
        <authorList>
            <person name="Ehlers B."/>
            <person name="Leendertz F.H."/>
        </authorList>
    </citation>
    <scope>NUCLEOTIDE SEQUENCE [LARGE SCALE GENOMIC DNA]</scope>
    <source>
        <strain evidence="3 4">CGMCC 4.6857</strain>
    </source>
</reference>
<gene>
    <name evidence="3" type="ORF">SAMN05421748_1395</name>
</gene>
<dbReference type="EMBL" id="OBDY01000039">
    <property type="protein sequence ID" value="SNY71039.1"/>
    <property type="molecule type" value="Genomic_DNA"/>
</dbReference>
<organism evidence="3 4">
    <name type="scientific">Paractinoplanes atraurantiacus</name>
    <dbReference type="NCBI Taxonomy" id="1036182"/>
    <lineage>
        <taxon>Bacteria</taxon>
        <taxon>Bacillati</taxon>
        <taxon>Actinomycetota</taxon>
        <taxon>Actinomycetes</taxon>
        <taxon>Micromonosporales</taxon>
        <taxon>Micromonosporaceae</taxon>
        <taxon>Paractinoplanes</taxon>
    </lineage>
</organism>
<protein>
    <submittedName>
        <fullName evidence="3">Nucleotide-binding universal stress protein, UspA family</fullName>
    </submittedName>
</protein>
<dbReference type="Proteomes" id="UP000219612">
    <property type="component" value="Unassembled WGS sequence"/>
</dbReference>
<evidence type="ECO:0000313" key="3">
    <source>
        <dbReference type="EMBL" id="SNY71039.1"/>
    </source>
</evidence>
<sequence length="144" mass="15223">MGSQGWGPAAIVVGVDESRSSLRAAAYAAGLARRQRARLVVVYARSQPNGLLATMDTSGTGVAQVVDAQDQVETALRAALDAYDLEVDFVVRAGNPYTVISEVAHEVQAGTVVVGRPECLAHRIVGSVARQLERSGRWPVTIVP</sequence>
<dbReference type="InterPro" id="IPR006016">
    <property type="entry name" value="UspA"/>
</dbReference>
<dbReference type="SUPFAM" id="SSF52402">
    <property type="entry name" value="Adenine nucleotide alpha hydrolases-like"/>
    <property type="match status" value="1"/>
</dbReference>
<feature type="domain" description="UspA" evidence="2">
    <location>
        <begin position="11"/>
        <end position="144"/>
    </location>
</feature>
<proteinExistence type="inferred from homology"/>
<dbReference type="CDD" id="cd00293">
    <property type="entry name" value="USP-like"/>
    <property type="match status" value="1"/>
</dbReference>